<dbReference type="InterPro" id="IPR013114">
    <property type="entry name" value="FabA_FabZ"/>
</dbReference>
<sequence>MTAAVALPAEVEVLSRSAQGVSSAFTVDPDDEVFAGHYPGFPVLPGVMLLEAAARTARQWERMPPGELVAMDRARFLRPVRPGERVTTDVEVIPDGDGSSVRATARTDAGRVAEFRMRFGKRPVVSPAGHLLDRIMLTIPHRRSSLLLDRVDDVRPGQSLVARKVVSASEPCFHRDGVLDGVGTAEYPPALVVESCAQAAALLAVWEQPNPDVLAGKVELAGALNGVTFGGRVVPGDVLVHEVSMVRALDDTAIVTGRTSVDGTPVLEIESFVLALREISDCG</sequence>
<evidence type="ECO:0000256" key="1">
    <source>
        <dbReference type="ARBA" id="ARBA00009174"/>
    </source>
</evidence>
<evidence type="ECO:0000259" key="3">
    <source>
        <dbReference type="Pfam" id="PF22818"/>
    </source>
</evidence>
<comment type="similarity">
    <text evidence="1">Belongs to the thioester dehydratase family. FabZ subfamily.</text>
</comment>
<evidence type="ECO:0000256" key="2">
    <source>
        <dbReference type="ARBA" id="ARBA00023239"/>
    </source>
</evidence>
<dbReference type="Pfam" id="PF07977">
    <property type="entry name" value="FabA"/>
    <property type="match status" value="1"/>
</dbReference>
<dbReference type="InterPro" id="IPR029069">
    <property type="entry name" value="HotDog_dom_sf"/>
</dbReference>
<keyword evidence="2" id="KW-0456">Lyase</keyword>
<dbReference type="Gene3D" id="3.10.129.10">
    <property type="entry name" value="Hotdog Thioesterase"/>
    <property type="match status" value="2"/>
</dbReference>
<dbReference type="RefSeq" id="WP_173142125.1">
    <property type="nucleotide sequence ID" value="NZ_CBCSGW010000025.1"/>
</dbReference>
<dbReference type="PANTHER" id="PTHR30272:SF1">
    <property type="entry name" value="3-HYDROXYACYL-[ACYL-CARRIER-PROTEIN] DEHYDRATASE"/>
    <property type="match status" value="1"/>
</dbReference>
<dbReference type="PANTHER" id="PTHR30272">
    <property type="entry name" value="3-HYDROXYACYL-[ACYL-CARRIER-PROTEIN] DEHYDRATASE"/>
    <property type="match status" value="1"/>
</dbReference>
<name>A0ABX2FJE9_9PSEU</name>
<dbReference type="Proteomes" id="UP000763557">
    <property type="component" value="Unassembled WGS sequence"/>
</dbReference>
<keyword evidence="5" id="KW-1185">Reference proteome</keyword>
<protein>
    <submittedName>
        <fullName evidence="4">3-hydroxyacyl-[acyl-carrier-protein] dehydratase</fullName>
    </submittedName>
</protein>
<evidence type="ECO:0000313" key="5">
    <source>
        <dbReference type="Proteomes" id="UP000763557"/>
    </source>
</evidence>
<proteinExistence type="inferred from homology"/>
<dbReference type="InterPro" id="IPR054545">
    <property type="entry name" value="ApeI-like"/>
</dbReference>
<comment type="caution">
    <text evidence="4">The sequence shown here is derived from an EMBL/GenBank/DDBJ whole genome shotgun (WGS) entry which is preliminary data.</text>
</comment>
<dbReference type="Pfam" id="PF22818">
    <property type="entry name" value="ApeI-like"/>
    <property type="match status" value="1"/>
</dbReference>
<gene>
    <name evidence="4" type="ORF">GC106_82300</name>
</gene>
<organism evidence="4 5">
    <name type="scientific">Kibdelosporangium persicum</name>
    <dbReference type="NCBI Taxonomy" id="2698649"/>
    <lineage>
        <taxon>Bacteria</taxon>
        <taxon>Bacillati</taxon>
        <taxon>Actinomycetota</taxon>
        <taxon>Actinomycetes</taxon>
        <taxon>Pseudonocardiales</taxon>
        <taxon>Pseudonocardiaceae</taxon>
        <taxon>Kibdelosporangium</taxon>
    </lineage>
</organism>
<evidence type="ECO:0000313" key="4">
    <source>
        <dbReference type="EMBL" id="NRN70955.1"/>
    </source>
</evidence>
<dbReference type="SUPFAM" id="SSF54637">
    <property type="entry name" value="Thioesterase/thiol ester dehydrase-isomerase"/>
    <property type="match status" value="2"/>
</dbReference>
<reference evidence="4 5" key="1">
    <citation type="submission" date="2020-01" db="EMBL/GenBank/DDBJ databases">
        <title>Kibdelosporangium persica a novel Actinomycetes from a hot desert in Iran.</title>
        <authorList>
            <person name="Safaei N."/>
            <person name="Zaburannyi N."/>
            <person name="Mueller R."/>
            <person name="Wink J."/>
        </authorList>
    </citation>
    <scope>NUCLEOTIDE SEQUENCE [LARGE SCALE GENOMIC DNA]</scope>
    <source>
        <strain evidence="4 5">4NS15</strain>
    </source>
</reference>
<accession>A0ABX2FJE9</accession>
<dbReference type="EMBL" id="JAAATY010000048">
    <property type="protein sequence ID" value="NRN70955.1"/>
    <property type="molecule type" value="Genomic_DNA"/>
</dbReference>
<feature type="domain" description="ApeI dehydratase-like" evidence="3">
    <location>
        <begin position="18"/>
        <end position="95"/>
    </location>
</feature>